<dbReference type="Pfam" id="PF07690">
    <property type="entry name" value="MFS_1"/>
    <property type="match status" value="1"/>
</dbReference>
<feature type="transmembrane region" description="Helical" evidence="1">
    <location>
        <begin position="172"/>
        <end position="196"/>
    </location>
</feature>
<proteinExistence type="predicted"/>
<feature type="transmembrane region" description="Helical" evidence="1">
    <location>
        <begin position="322"/>
        <end position="348"/>
    </location>
</feature>
<comment type="caution">
    <text evidence="2">The sequence shown here is derived from an EMBL/GenBank/DDBJ whole genome shotgun (WGS) entry which is preliminary data.</text>
</comment>
<dbReference type="Gene3D" id="1.20.1250.20">
    <property type="entry name" value="MFS general substrate transporter like domains"/>
    <property type="match status" value="2"/>
</dbReference>
<evidence type="ECO:0000313" key="2">
    <source>
        <dbReference type="EMBL" id="KAK7071815.1"/>
    </source>
</evidence>
<dbReference type="InterPro" id="IPR011701">
    <property type="entry name" value="MFS"/>
</dbReference>
<organism evidence="2 3">
    <name type="scientific">Halocaridina rubra</name>
    <name type="common">Hawaiian red shrimp</name>
    <dbReference type="NCBI Taxonomy" id="373956"/>
    <lineage>
        <taxon>Eukaryota</taxon>
        <taxon>Metazoa</taxon>
        <taxon>Ecdysozoa</taxon>
        <taxon>Arthropoda</taxon>
        <taxon>Crustacea</taxon>
        <taxon>Multicrustacea</taxon>
        <taxon>Malacostraca</taxon>
        <taxon>Eumalacostraca</taxon>
        <taxon>Eucarida</taxon>
        <taxon>Decapoda</taxon>
        <taxon>Pleocyemata</taxon>
        <taxon>Caridea</taxon>
        <taxon>Atyoidea</taxon>
        <taxon>Atyidae</taxon>
        <taxon>Halocaridina</taxon>
    </lineage>
</organism>
<dbReference type="Proteomes" id="UP001381693">
    <property type="component" value="Unassembled WGS sequence"/>
</dbReference>
<dbReference type="AlphaFoldDB" id="A0AAN9A475"/>
<dbReference type="PROSITE" id="PS51257">
    <property type="entry name" value="PROKAR_LIPOPROTEIN"/>
    <property type="match status" value="1"/>
</dbReference>
<keyword evidence="1" id="KW-0812">Transmembrane</keyword>
<dbReference type="PANTHER" id="PTHR11360">
    <property type="entry name" value="MONOCARBOXYLATE TRANSPORTER"/>
    <property type="match status" value="1"/>
</dbReference>
<gene>
    <name evidence="2" type="ORF">SK128_026023</name>
</gene>
<keyword evidence="3" id="KW-1185">Reference proteome</keyword>
<feature type="transmembrane region" description="Helical" evidence="1">
    <location>
        <begin position="59"/>
        <end position="79"/>
    </location>
</feature>
<feature type="transmembrane region" description="Helical" evidence="1">
    <location>
        <begin position="91"/>
        <end position="124"/>
    </location>
</feature>
<feature type="transmembrane region" description="Helical" evidence="1">
    <location>
        <begin position="145"/>
        <end position="166"/>
    </location>
</feature>
<evidence type="ECO:0000313" key="3">
    <source>
        <dbReference type="Proteomes" id="UP001381693"/>
    </source>
</evidence>
<keyword evidence="1" id="KW-0472">Membrane</keyword>
<dbReference type="GO" id="GO:0008028">
    <property type="term" value="F:monocarboxylic acid transmembrane transporter activity"/>
    <property type="evidence" value="ECO:0007669"/>
    <property type="project" value="TreeGrafter"/>
</dbReference>
<keyword evidence="1" id="KW-1133">Transmembrane helix</keyword>
<sequence length="516" mass="56742">MADTDDKDAGNARKFPDGGWGWMVAAGCSIILFLMPLMTLCFSILFFGFLLEQEATSTATAWIFNTHTLLWNIIGPFIGPLTKEFGYRSVVIFGAIMAASCMLACAFSTSILYLLVFFSLAGLFGGMTCKPCYLIIPIYFDKRRGLANAIIMGGMCTGQFVVPPVIRFLQQNFGFTGATMIVSSLLLNCCIGASFFHPVEWHLKKTADPKLTEVVFTEKHITASEKHIEKTSFSVDGKDTVQSLIQKESRSDVKSRRRQISECSYMSSIVDISGVSPYPDDDTMSNVVSEPGSKEGARNLLIRVVLALISDLKILRFHRAQIIAVGGLFFINGYLNFLMTVPFAVQAAGYSPEDAAWCISITGICNFIARLSSSLLSDYSWFNMRLMYMAGSCIVGASTIVFSFLTNLTLMKVTLGVWAYGIGVNISLYVLVMARIMGVENMAAIFGTQSLLVGLGYVVLGPLIGLIRDMSGSYAVSMWVMSAEIWLCVLLWVFMPAAIARDKSRLEKEQNDSSRP</sequence>
<accession>A0AAN9A475</accession>
<feature type="transmembrane region" description="Helical" evidence="1">
    <location>
        <begin position="354"/>
        <end position="373"/>
    </location>
</feature>
<name>A0AAN9A475_HALRR</name>
<dbReference type="SUPFAM" id="SSF103473">
    <property type="entry name" value="MFS general substrate transporter"/>
    <property type="match status" value="1"/>
</dbReference>
<feature type="transmembrane region" description="Helical" evidence="1">
    <location>
        <begin position="443"/>
        <end position="467"/>
    </location>
</feature>
<feature type="transmembrane region" description="Helical" evidence="1">
    <location>
        <begin position="417"/>
        <end position="436"/>
    </location>
</feature>
<dbReference type="EMBL" id="JAXCGZ010013902">
    <property type="protein sequence ID" value="KAK7071815.1"/>
    <property type="molecule type" value="Genomic_DNA"/>
</dbReference>
<feature type="transmembrane region" description="Helical" evidence="1">
    <location>
        <begin position="479"/>
        <end position="500"/>
    </location>
</feature>
<dbReference type="InterPro" id="IPR036259">
    <property type="entry name" value="MFS_trans_sf"/>
</dbReference>
<dbReference type="InterPro" id="IPR050327">
    <property type="entry name" value="Proton-linked_MCT"/>
</dbReference>
<protein>
    <submittedName>
        <fullName evidence="2">Uncharacterized protein</fullName>
    </submittedName>
</protein>
<reference evidence="2 3" key="1">
    <citation type="submission" date="2023-11" db="EMBL/GenBank/DDBJ databases">
        <title>Halocaridina rubra genome assembly.</title>
        <authorList>
            <person name="Smith C."/>
        </authorList>
    </citation>
    <scope>NUCLEOTIDE SEQUENCE [LARGE SCALE GENOMIC DNA]</scope>
    <source>
        <strain evidence="2">EP-1</strain>
        <tissue evidence="2">Whole</tissue>
    </source>
</reference>
<feature type="transmembrane region" description="Helical" evidence="1">
    <location>
        <begin position="385"/>
        <end position="405"/>
    </location>
</feature>
<evidence type="ECO:0000256" key="1">
    <source>
        <dbReference type="SAM" id="Phobius"/>
    </source>
</evidence>
<feature type="transmembrane region" description="Helical" evidence="1">
    <location>
        <begin position="20"/>
        <end position="47"/>
    </location>
</feature>
<dbReference type="PANTHER" id="PTHR11360:SF306">
    <property type="entry name" value="RE01051P"/>
    <property type="match status" value="1"/>
</dbReference>